<dbReference type="GO" id="GO:0051607">
    <property type="term" value="P:defense response to virus"/>
    <property type="evidence" value="ECO:0007669"/>
    <property type="project" value="UniProtKB-KW"/>
</dbReference>
<evidence type="ECO:0000259" key="11">
    <source>
        <dbReference type="PROSITE" id="PS51192"/>
    </source>
</evidence>
<evidence type="ECO:0000313" key="14">
    <source>
        <dbReference type="EMBL" id="KAK0674582.1"/>
    </source>
</evidence>
<dbReference type="InterPro" id="IPR027417">
    <property type="entry name" value="P-loop_NTPase"/>
</dbReference>
<dbReference type="InterPro" id="IPR014001">
    <property type="entry name" value="Helicase_ATP-bd"/>
</dbReference>
<dbReference type="GO" id="GO:0030422">
    <property type="term" value="P:siRNA processing"/>
    <property type="evidence" value="ECO:0007669"/>
    <property type="project" value="TreeGrafter"/>
</dbReference>
<dbReference type="GO" id="GO:0004386">
    <property type="term" value="F:helicase activity"/>
    <property type="evidence" value="ECO:0007669"/>
    <property type="project" value="UniProtKB-KW"/>
</dbReference>
<keyword evidence="8" id="KW-0694">RNA-binding</keyword>
<dbReference type="EMBL" id="JAULSY010000001">
    <property type="protein sequence ID" value="KAK0674582.1"/>
    <property type="molecule type" value="Genomic_DNA"/>
</dbReference>
<dbReference type="SMART" id="SM00490">
    <property type="entry name" value="HELICc"/>
    <property type="match status" value="1"/>
</dbReference>
<evidence type="ECO:0000256" key="9">
    <source>
        <dbReference type="SAM" id="Coils"/>
    </source>
</evidence>
<evidence type="ECO:0000259" key="10">
    <source>
        <dbReference type="PROSITE" id="PS50142"/>
    </source>
</evidence>
<keyword evidence="1" id="KW-0930">Antiviral protein</keyword>
<keyword evidence="2" id="KW-0677">Repeat</keyword>
<evidence type="ECO:0000256" key="2">
    <source>
        <dbReference type="ARBA" id="ARBA00022737"/>
    </source>
</evidence>
<gene>
    <name evidence="14" type="ORF">QBC41DRAFT_378244</name>
</gene>
<feature type="domain" description="Helicase C-terminal" evidence="12">
    <location>
        <begin position="520"/>
        <end position="693"/>
    </location>
</feature>
<keyword evidence="15" id="KW-1185">Reference proteome</keyword>
<evidence type="ECO:0000256" key="5">
    <source>
        <dbReference type="ARBA" id="ARBA00022806"/>
    </source>
</evidence>
<dbReference type="PROSITE" id="PS50142">
    <property type="entry name" value="RNASE_3_2"/>
    <property type="match status" value="2"/>
</dbReference>
<dbReference type="SUPFAM" id="SSF69065">
    <property type="entry name" value="RNase III domain-like"/>
    <property type="match status" value="2"/>
</dbReference>
<dbReference type="Pfam" id="PF03368">
    <property type="entry name" value="Dicer_dimer"/>
    <property type="match status" value="1"/>
</dbReference>
<evidence type="ECO:0000256" key="8">
    <source>
        <dbReference type="PROSITE-ProRule" id="PRU00657"/>
    </source>
</evidence>
<keyword evidence="6" id="KW-0067">ATP-binding</keyword>
<dbReference type="GO" id="GO:0005737">
    <property type="term" value="C:cytoplasm"/>
    <property type="evidence" value="ECO:0007669"/>
    <property type="project" value="TreeGrafter"/>
</dbReference>
<evidence type="ECO:0000256" key="6">
    <source>
        <dbReference type="ARBA" id="ARBA00022840"/>
    </source>
</evidence>
<dbReference type="CDD" id="cd18034">
    <property type="entry name" value="DEXHc_dicer"/>
    <property type="match status" value="1"/>
</dbReference>
<dbReference type="PROSITE" id="PS51192">
    <property type="entry name" value="HELICASE_ATP_BIND_1"/>
    <property type="match status" value="1"/>
</dbReference>
<evidence type="ECO:0000256" key="3">
    <source>
        <dbReference type="ARBA" id="ARBA00022741"/>
    </source>
</evidence>
<organism evidence="14 15">
    <name type="scientific">Cercophora samala</name>
    <dbReference type="NCBI Taxonomy" id="330535"/>
    <lineage>
        <taxon>Eukaryota</taxon>
        <taxon>Fungi</taxon>
        <taxon>Dikarya</taxon>
        <taxon>Ascomycota</taxon>
        <taxon>Pezizomycotina</taxon>
        <taxon>Sordariomycetes</taxon>
        <taxon>Sordariomycetidae</taxon>
        <taxon>Sordariales</taxon>
        <taxon>Lasiosphaeriaceae</taxon>
        <taxon>Cercophora</taxon>
    </lineage>
</organism>
<dbReference type="InterPro" id="IPR036389">
    <property type="entry name" value="RNase_III_sf"/>
</dbReference>
<evidence type="ECO:0000256" key="1">
    <source>
        <dbReference type="ARBA" id="ARBA00022721"/>
    </source>
</evidence>
<feature type="domain" description="Dicer dsRNA-binding fold" evidence="13">
    <location>
        <begin position="713"/>
        <end position="815"/>
    </location>
</feature>
<comment type="similarity">
    <text evidence="8">Belongs to the helicase family. Dicer subfamily.</text>
</comment>
<accession>A0AA39ZNU7</accession>
<dbReference type="GO" id="GO:0005634">
    <property type="term" value="C:nucleus"/>
    <property type="evidence" value="ECO:0007669"/>
    <property type="project" value="TreeGrafter"/>
</dbReference>
<dbReference type="Pfam" id="PF00636">
    <property type="entry name" value="Ribonuclease_3"/>
    <property type="match status" value="2"/>
</dbReference>
<dbReference type="SMART" id="SM00535">
    <property type="entry name" value="RIBOc"/>
    <property type="match status" value="2"/>
</dbReference>
<feature type="domain" description="Helicase ATP-binding" evidence="11">
    <location>
        <begin position="178"/>
        <end position="356"/>
    </location>
</feature>
<dbReference type="PROSITE" id="PS51327">
    <property type="entry name" value="DICER_DSRBF"/>
    <property type="match status" value="1"/>
</dbReference>
<keyword evidence="4" id="KW-0378">Hydrolase</keyword>
<dbReference type="GO" id="GO:0003723">
    <property type="term" value="F:RNA binding"/>
    <property type="evidence" value="ECO:0007669"/>
    <property type="project" value="UniProtKB-UniRule"/>
</dbReference>
<dbReference type="Gene3D" id="3.30.160.380">
    <property type="entry name" value="Dicer dimerisation domain"/>
    <property type="match status" value="1"/>
</dbReference>
<keyword evidence="9" id="KW-0175">Coiled coil</keyword>
<dbReference type="Proteomes" id="UP001174997">
    <property type="component" value="Unassembled WGS sequence"/>
</dbReference>
<protein>
    <submittedName>
        <fullName evidence="14">Dicer-like protein</fullName>
    </submittedName>
</protein>
<evidence type="ECO:0000256" key="7">
    <source>
        <dbReference type="ARBA" id="ARBA00023118"/>
    </source>
</evidence>
<dbReference type="CDD" id="cd18802">
    <property type="entry name" value="SF2_C_dicer"/>
    <property type="match status" value="1"/>
</dbReference>
<dbReference type="SUPFAM" id="SSF52540">
    <property type="entry name" value="P-loop containing nucleoside triphosphate hydrolases"/>
    <property type="match status" value="1"/>
</dbReference>
<dbReference type="Gene3D" id="1.10.1520.10">
    <property type="entry name" value="Ribonuclease III domain"/>
    <property type="match status" value="2"/>
</dbReference>
<dbReference type="Pfam" id="PF00270">
    <property type="entry name" value="DEAD"/>
    <property type="match status" value="1"/>
</dbReference>
<dbReference type="GO" id="GO:0050688">
    <property type="term" value="P:regulation of defense response to virus"/>
    <property type="evidence" value="ECO:0007669"/>
    <property type="project" value="UniProtKB-KW"/>
</dbReference>
<feature type="domain" description="RNase III" evidence="10">
    <location>
        <begin position="1084"/>
        <end position="1218"/>
    </location>
</feature>
<name>A0AA39ZNU7_9PEZI</name>
<dbReference type="PANTHER" id="PTHR14950">
    <property type="entry name" value="DICER-RELATED"/>
    <property type="match status" value="1"/>
</dbReference>
<dbReference type="PROSITE" id="PS51194">
    <property type="entry name" value="HELICASE_CTER"/>
    <property type="match status" value="1"/>
</dbReference>
<dbReference type="InterPro" id="IPR001650">
    <property type="entry name" value="Helicase_C-like"/>
</dbReference>
<feature type="domain" description="RNase III" evidence="10">
    <location>
        <begin position="1259"/>
        <end position="1468"/>
    </location>
</feature>
<evidence type="ECO:0000259" key="12">
    <source>
        <dbReference type="PROSITE" id="PS51194"/>
    </source>
</evidence>
<reference evidence="14" key="1">
    <citation type="submission" date="2023-06" db="EMBL/GenBank/DDBJ databases">
        <title>Genome-scale phylogeny and comparative genomics of the fungal order Sordariales.</title>
        <authorList>
            <consortium name="Lawrence Berkeley National Laboratory"/>
            <person name="Hensen N."/>
            <person name="Bonometti L."/>
            <person name="Westerberg I."/>
            <person name="Brannstrom I.O."/>
            <person name="Guillou S."/>
            <person name="Cros-Aarteil S."/>
            <person name="Calhoun S."/>
            <person name="Haridas S."/>
            <person name="Kuo A."/>
            <person name="Mondo S."/>
            <person name="Pangilinan J."/>
            <person name="Riley R."/>
            <person name="Labutti K."/>
            <person name="Andreopoulos B."/>
            <person name="Lipzen A."/>
            <person name="Chen C."/>
            <person name="Yanf M."/>
            <person name="Daum C."/>
            <person name="Ng V."/>
            <person name="Clum A."/>
            <person name="Steindorff A."/>
            <person name="Ohm R."/>
            <person name="Martin F."/>
            <person name="Silar P."/>
            <person name="Natvig D."/>
            <person name="Lalanne C."/>
            <person name="Gautier V."/>
            <person name="Ament-Velasquez S.L."/>
            <person name="Kruys A."/>
            <person name="Hutchinson M.I."/>
            <person name="Powell A.J."/>
            <person name="Barry K."/>
            <person name="Miller A.N."/>
            <person name="Grigoriev I.V."/>
            <person name="Debuchy R."/>
            <person name="Gladieux P."/>
            <person name="Thoren M.H."/>
            <person name="Johannesson H."/>
        </authorList>
    </citation>
    <scope>NUCLEOTIDE SEQUENCE</scope>
    <source>
        <strain evidence="14">CBS 307.81</strain>
    </source>
</reference>
<evidence type="ECO:0000256" key="4">
    <source>
        <dbReference type="ARBA" id="ARBA00022801"/>
    </source>
</evidence>
<comment type="caution">
    <text evidence="14">The sequence shown here is derived from an EMBL/GenBank/DDBJ whole genome shotgun (WGS) entry which is preliminary data.</text>
</comment>
<evidence type="ECO:0000259" key="13">
    <source>
        <dbReference type="PROSITE" id="PS51327"/>
    </source>
</evidence>
<feature type="coiled-coil region" evidence="9">
    <location>
        <begin position="661"/>
        <end position="688"/>
    </location>
</feature>
<dbReference type="Gene3D" id="3.40.50.300">
    <property type="entry name" value="P-loop containing nucleotide triphosphate hydrolases"/>
    <property type="match status" value="2"/>
</dbReference>
<proteinExistence type="inferred from homology"/>
<dbReference type="SMART" id="SM00487">
    <property type="entry name" value="DEXDc"/>
    <property type="match status" value="1"/>
</dbReference>
<sequence length="1591" mass="178341">MGKIQAVCCSHQCVAVWASTHQYYHPSSTLLVRPAVAYRPTSSLFHPSNLLRRYFGRWGGKSRKKSLFALQGRQSFFLPLFCSKVHLRQKSSFCFNSTPPAMESRKDTGNSIMDDLGASSSDEDELRAVEEALEAEALAEEVYLEAEETEGTSGIETPPEVKTPPEVVMTARAYQVEMFQESLQRNIIVAMDTGSGKTQVAILRIQEELGRSPKLIWFLAPTVQLAAQQFEVIQRQIPGVQSRFICGADNVQAWKYKTGVWQAVLTNVRIVVSTYQILFDAAVAHAFVPLESINLLIIDEAHNCVGMNPVARLMRESYAKLKQQGKPVPHILGLTASPLMRSNLAGIETLEQTLDAICRTPSRHRDELMAQVNRPEMKAYIYGNLPELETTTTVPSNMRKVIDTLRQMDITADPHVIRLREENTERSREALKKAIMARDTQSQKQMKALFARAREMKTNLGPWATDYYINRVVTEFLKSGNSPASLVNNLWDEEKTYLSATLQGIKPEAPPSVPNNLSRKVQALLEILASHKGNPVGIVFVTERATASVLSHILSVHPALEGRYSVESMVGTSKVPGGKHSFLDLTQKEDAESLQRFRKGKVNLLVATSVLEEGIDVPVCNLVICFDKPSNLKSFIQRRGRARMNESELWVLFENDQDQSLEEWKELEQEMKRKYEDDLREIAGLEQMEESEADDYPKMTDPTTGAQISIHDAKQHLEHFCSTLSTRKFVSWAPFYIIHDLEGNPIDARKPGLRTATVNLPVSLSPSLRRAESLRPWPSEAFACKDAAFQAYKKLYEAGLIDQNMLPARTTPGLAEVEKTEGLTNVEVQYNPWPDVAKAWESSAKLYSRRVTISSEDGTHWAQLDLSLPVRVPLMRDQVLYTERKSSWTISMGGAPERKDIRDDRDHTHALLTMAYQHRFDVEEKQYPIRLFSPEEEITVDRIAALEFDRDLFTNSSQSYLLRDVDSKNHPYFFREWLPKKPPMDMIKNVTKGFEEAPEDVPYVSVQPFPKRAGQFRRIPDAFIPALPSVKPYPRVILASQVKVDRIPTVFAHVGLMIPALTTAVGDYLVARDLLEGSLQTTGITDLDLVVTAITASGARRSTDYERIEFLGDSILKFCTTINCTAQYLHFPEGFLSASKDKIVSNYRLCNAAKDFGLARYIITAGHTTDKWRPKFVEDHLELANNPPPNEPKTRQMSTKTLADVVEALIGASHISGGITKSLACISLFLPEAKWQTIDHGRQVLYDQAPDNETLPVNMRNLERLTGYTFSKKSLLIEAMTHPSYNVQDTRASLDRLEFLGDAILDYLVVESLFSLSDPLTGLPLENSKLHLLRTALVNADILGFLVMEWAVEEERIDAEVILPDATANPYLPPSRRTSSSSVTAPEVNLVSTTAKFPLWSFLRYTSPEMAEAIISTSSRHAALRSEISEALHQGGEYPWSALTRLNAQKFYSDVFEALMGAVWVDSGDLGECRGLMDRIGITGVMERLNKEGVHCLHPKEELGLLAAGKGGVEYVVEETEGGEWECKVLIGEGEGREEVVRVGGARRGEEARVKGAEGAVRVLKGRREKEREERRRVMLEGLGRGVAVDA</sequence>
<dbReference type="InterPro" id="IPR011545">
    <property type="entry name" value="DEAD/DEAH_box_helicase_dom"/>
</dbReference>
<dbReference type="InterPro" id="IPR005034">
    <property type="entry name" value="Dicer_dimerisation"/>
</dbReference>
<keyword evidence="5" id="KW-0347">Helicase</keyword>
<dbReference type="PROSITE" id="PS00517">
    <property type="entry name" value="RNASE_3_1"/>
    <property type="match status" value="1"/>
</dbReference>
<keyword evidence="7" id="KW-0051">Antiviral defense</keyword>
<dbReference type="GO" id="GO:0004525">
    <property type="term" value="F:ribonuclease III activity"/>
    <property type="evidence" value="ECO:0007669"/>
    <property type="project" value="InterPro"/>
</dbReference>
<dbReference type="CDD" id="cd00593">
    <property type="entry name" value="RIBOc"/>
    <property type="match status" value="2"/>
</dbReference>
<dbReference type="InterPro" id="IPR038248">
    <property type="entry name" value="Dicer_dimer_sf"/>
</dbReference>
<dbReference type="PANTHER" id="PTHR14950:SF37">
    <property type="entry name" value="ENDORIBONUCLEASE DICER"/>
    <property type="match status" value="1"/>
</dbReference>
<evidence type="ECO:0000313" key="15">
    <source>
        <dbReference type="Proteomes" id="UP001174997"/>
    </source>
</evidence>
<dbReference type="InterPro" id="IPR000999">
    <property type="entry name" value="RNase_III_dom"/>
</dbReference>
<keyword evidence="3" id="KW-0547">Nucleotide-binding</keyword>
<dbReference type="Pfam" id="PF00271">
    <property type="entry name" value="Helicase_C"/>
    <property type="match status" value="1"/>
</dbReference>
<dbReference type="GO" id="GO:0005524">
    <property type="term" value="F:ATP binding"/>
    <property type="evidence" value="ECO:0007669"/>
    <property type="project" value="UniProtKB-KW"/>
</dbReference>